<gene>
    <name evidence="2" type="ORF">FQA47_010524</name>
</gene>
<evidence type="ECO:0000256" key="1">
    <source>
        <dbReference type="SAM" id="MobiDB-lite"/>
    </source>
</evidence>
<accession>A0A834F6P1</accession>
<proteinExistence type="predicted"/>
<feature type="compositionally biased region" description="Polar residues" evidence="1">
    <location>
        <begin position="1"/>
        <end position="22"/>
    </location>
</feature>
<dbReference type="EMBL" id="WKFB01000320">
    <property type="protein sequence ID" value="KAF6726830.1"/>
    <property type="molecule type" value="Genomic_DNA"/>
</dbReference>
<organism evidence="2 3">
    <name type="scientific">Oryzias melastigma</name>
    <name type="common">Marine medaka</name>
    <dbReference type="NCBI Taxonomy" id="30732"/>
    <lineage>
        <taxon>Eukaryota</taxon>
        <taxon>Metazoa</taxon>
        <taxon>Chordata</taxon>
        <taxon>Craniata</taxon>
        <taxon>Vertebrata</taxon>
        <taxon>Euteleostomi</taxon>
        <taxon>Actinopterygii</taxon>
        <taxon>Neopterygii</taxon>
        <taxon>Teleostei</taxon>
        <taxon>Neoteleostei</taxon>
        <taxon>Acanthomorphata</taxon>
        <taxon>Ovalentaria</taxon>
        <taxon>Atherinomorphae</taxon>
        <taxon>Beloniformes</taxon>
        <taxon>Adrianichthyidae</taxon>
        <taxon>Oryziinae</taxon>
        <taxon>Oryzias</taxon>
    </lineage>
</organism>
<feature type="region of interest" description="Disordered" evidence="1">
    <location>
        <begin position="100"/>
        <end position="122"/>
    </location>
</feature>
<name>A0A834F6P1_ORYME</name>
<feature type="compositionally biased region" description="Basic and acidic residues" evidence="1">
    <location>
        <begin position="101"/>
        <end position="110"/>
    </location>
</feature>
<sequence length="122" mass="13656">MLQSPASGSKDTAEHNTGSSPGPAQLKGRGCPRPPRLTNEERPKVEPGRVDSRREARREPQTLRGARARRRDTRRQEVLSYLWVMLLPNTSIILRSGARRSLRERADAHTHAGMTEEQGTPP</sequence>
<comment type="caution">
    <text evidence="2">The sequence shown here is derived from an EMBL/GenBank/DDBJ whole genome shotgun (WGS) entry which is preliminary data.</text>
</comment>
<dbReference type="Proteomes" id="UP000646548">
    <property type="component" value="Unassembled WGS sequence"/>
</dbReference>
<reference evidence="2" key="1">
    <citation type="journal article" name="BMC Genomics">
        <title>Long-read sequencing and de novo genome assembly of marine medaka (Oryzias melastigma).</title>
        <authorList>
            <person name="Liang P."/>
            <person name="Saqib H.S.A."/>
            <person name="Ni X."/>
            <person name="Shen Y."/>
        </authorList>
    </citation>
    <scope>NUCLEOTIDE SEQUENCE</scope>
    <source>
        <strain evidence="2">Bigg-433</strain>
    </source>
</reference>
<feature type="compositionally biased region" description="Basic and acidic residues" evidence="1">
    <location>
        <begin position="38"/>
        <end position="61"/>
    </location>
</feature>
<evidence type="ECO:0000313" key="3">
    <source>
        <dbReference type="Proteomes" id="UP000646548"/>
    </source>
</evidence>
<protein>
    <submittedName>
        <fullName evidence="2">Uncharacterized protein</fullName>
    </submittedName>
</protein>
<evidence type="ECO:0000313" key="2">
    <source>
        <dbReference type="EMBL" id="KAF6726830.1"/>
    </source>
</evidence>
<feature type="region of interest" description="Disordered" evidence="1">
    <location>
        <begin position="1"/>
        <end position="74"/>
    </location>
</feature>
<dbReference type="AlphaFoldDB" id="A0A834F6P1"/>